<evidence type="ECO:0000313" key="7">
    <source>
        <dbReference type="Proteomes" id="UP000422569"/>
    </source>
</evidence>
<evidence type="ECO:0000256" key="4">
    <source>
        <dbReference type="ARBA" id="ARBA00022741"/>
    </source>
</evidence>
<dbReference type="InterPro" id="IPR008201">
    <property type="entry name" value="HepT-like"/>
</dbReference>
<keyword evidence="1" id="KW-0597">Phosphoprotein</keyword>
<keyword evidence="4" id="KW-0547">Nucleotide-binding</keyword>
<dbReference type="GO" id="GO:0000166">
    <property type="term" value="F:nucleotide binding"/>
    <property type="evidence" value="ECO:0007669"/>
    <property type="project" value="UniProtKB-KW"/>
</dbReference>
<dbReference type="KEGG" id="mpar:F7D14_11125"/>
<evidence type="ECO:0000256" key="1">
    <source>
        <dbReference type="ARBA" id="ARBA00022553"/>
    </source>
</evidence>
<sequence length="130" mass="14893">MRERDVFLVLDQMLQASRRATSFIEGMQEQEFLHDLRTQQAVAMSLIVIGEAASRLKRDHEAFLALHPDLPYQHMVGLRNRIAHGYYDLDFRVIWQTVRTDVSALLERLELIYQVAGETLGGAPQGPTQD</sequence>
<keyword evidence="5" id="KW-0378">Hydrolase</keyword>
<dbReference type="GO" id="GO:0110001">
    <property type="term" value="C:toxin-antitoxin complex"/>
    <property type="evidence" value="ECO:0007669"/>
    <property type="project" value="InterPro"/>
</dbReference>
<protein>
    <submittedName>
        <fullName evidence="6">DUF86 domain-containing protein</fullName>
    </submittedName>
</protein>
<evidence type="ECO:0000256" key="3">
    <source>
        <dbReference type="ARBA" id="ARBA00022722"/>
    </source>
</evidence>
<accession>A0A6B8M7P9</accession>
<dbReference type="Pfam" id="PF01934">
    <property type="entry name" value="HepT-like"/>
    <property type="match status" value="1"/>
</dbReference>
<dbReference type="EMBL" id="CP044331">
    <property type="protein sequence ID" value="QGM97972.1"/>
    <property type="molecule type" value="Genomic_DNA"/>
</dbReference>
<dbReference type="PANTHER" id="PTHR34139:SF1">
    <property type="entry name" value="RNASE MJ1380-RELATED"/>
    <property type="match status" value="1"/>
</dbReference>
<dbReference type="PANTHER" id="PTHR34139">
    <property type="entry name" value="UPF0331 PROTEIN MJ0127"/>
    <property type="match status" value="1"/>
</dbReference>
<evidence type="ECO:0000256" key="2">
    <source>
        <dbReference type="ARBA" id="ARBA00022649"/>
    </source>
</evidence>
<gene>
    <name evidence="6" type="ORF">F7D14_11125</name>
</gene>
<dbReference type="RefSeq" id="WP_016919445.1">
    <property type="nucleotide sequence ID" value="NZ_CP044331.1"/>
</dbReference>
<dbReference type="AlphaFoldDB" id="A0A6B8M7P9"/>
<dbReference type="Proteomes" id="UP000422569">
    <property type="component" value="Chromosome"/>
</dbReference>
<reference evidence="6 7" key="1">
    <citation type="submission" date="2019-09" db="EMBL/GenBank/DDBJ databases">
        <title>Isolation and complete genome sequencing of Methylocystis species.</title>
        <authorList>
            <person name="Rumah B.L."/>
            <person name="Stead C.E."/>
            <person name="Stevens B.C."/>
            <person name="Minton N.P."/>
            <person name="Grosse-Honebrink A."/>
            <person name="Zhang Y."/>
        </authorList>
    </citation>
    <scope>NUCLEOTIDE SEQUENCE [LARGE SCALE GENOMIC DNA]</scope>
    <source>
        <strain evidence="6 7">BRCS2</strain>
    </source>
</reference>
<organism evidence="6 7">
    <name type="scientific">Methylocystis parvus</name>
    <dbReference type="NCBI Taxonomy" id="134"/>
    <lineage>
        <taxon>Bacteria</taxon>
        <taxon>Pseudomonadati</taxon>
        <taxon>Pseudomonadota</taxon>
        <taxon>Alphaproteobacteria</taxon>
        <taxon>Hyphomicrobiales</taxon>
        <taxon>Methylocystaceae</taxon>
        <taxon>Methylocystis</taxon>
    </lineage>
</organism>
<keyword evidence="7" id="KW-1185">Reference proteome</keyword>
<dbReference type="GO" id="GO:0016787">
    <property type="term" value="F:hydrolase activity"/>
    <property type="evidence" value="ECO:0007669"/>
    <property type="project" value="UniProtKB-KW"/>
</dbReference>
<keyword evidence="3" id="KW-0540">Nuclease</keyword>
<keyword evidence="2" id="KW-1277">Toxin-antitoxin system</keyword>
<evidence type="ECO:0000313" key="6">
    <source>
        <dbReference type="EMBL" id="QGM97972.1"/>
    </source>
</evidence>
<dbReference type="InterPro" id="IPR051813">
    <property type="entry name" value="HepT_RNase_toxin"/>
</dbReference>
<proteinExistence type="predicted"/>
<evidence type="ECO:0000256" key="5">
    <source>
        <dbReference type="ARBA" id="ARBA00022801"/>
    </source>
</evidence>
<dbReference type="GO" id="GO:0004540">
    <property type="term" value="F:RNA nuclease activity"/>
    <property type="evidence" value="ECO:0007669"/>
    <property type="project" value="InterPro"/>
</dbReference>
<name>A0A6B8M7P9_9HYPH</name>